<protein>
    <submittedName>
        <fullName evidence="1">Uncharacterized protein</fullName>
    </submittedName>
</protein>
<accession>A0A4Y2JZX2</accession>
<dbReference type="Proteomes" id="UP000499080">
    <property type="component" value="Unassembled WGS sequence"/>
</dbReference>
<organism evidence="1 2">
    <name type="scientific">Araneus ventricosus</name>
    <name type="common">Orbweaver spider</name>
    <name type="synonym">Epeira ventricosa</name>
    <dbReference type="NCBI Taxonomy" id="182803"/>
    <lineage>
        <taxon>Eukaryota</taxon>
        <taxon>Metazoa</taxon>
        <taxon>Ecdysozoa</taxon>
        <taxon>Arthropoda</taxon>
        <taxon>Chelicerata</taxon>
        <taxon>Arachnida</taxon>
        <taxon>Araneae</taxon>
        <taxon>Araneomorphae</taxon>
        <taxon>Entelegynae</taxon>
        <taxon>Araneoidea</taxon>
        <taxon>Araneidae</taxon>
        <taxon>Araneus</taxon>
    </lineage>
</organism>
<proteinExistence type="predicted"/>
<name>A0A4Y2JZX2_ARAVE</name>
<sequence length="163" mass="18885">MDAMVRNHLRRIVGHVMAHDNRRKSPVKIRSRGHLVDKWLKTGTLKRSASVTEIRTTDSAALEISVDQQDDNHEVQRPTDWPVEYHKKPSTRPALAPGFTLNDRPPRLHWALWSPRNSPHYKRLMRRLSILPGYDPSSEIDPKSHTKGARTCLLIRQLLIRNI</sequence>
<reference evidence="1 2" key="1">
    <citation type="journal article" date="2019" name="Sci. Rep.">
        <title>Orb-weaving spider Araneus ventricosus genome elucidates the spidroin gene catalogue.</title>
        <authorList>
            <person name="Kono N."/>
            <person name="Nakamura H."/>
            <person name="Ohtoshi R."/>
            <person name="Moran D.A.P."/>
            <person name="Shinohara A."/>
            <person name="Yoshida Y."/>
            <person name="Fujiwara M."/>
            <person name="Mori M."/>
            <person name="Tomita M."/>
            <person name="Arakawa K."/>
        </authorList>
    </citation>
    <scope>NUCLEOTIDE SEQUENCE [LARGE SCALE GENOMIC DNA]</scope>
</reference>
<gene>
    <name evidence="1" type="ORF">AVEN_66040_1</name>
</gene>
<dbReference type="AlphaFoldDB" id="A0A4Y2JZX2"/>
<comment type="caution">
    <text evidence="1">The sequence shown here is derived from an EMBL/GenBank/DDBJ whole genome shotgun (WGS) entry which is preliminary data.</text>
</comment>
<dbReference type="EMBL" id="BGPR01003997">
    <property type="protein sequence ID" value="GBM94746.1"/>
    <property type="molecule type" value="Genomic_DNA"/>
</dbReference>
<evidence type="ECO:0000313" key="1">
    <source>
        <dbReference type="EMBL" id="GBM94746.1"/>
    </source>
</evidence>
<keyword evidence="2" id="KW-1185">Reference proteome</keyword>
<evidence type="ECO:0000313" key="2">
    <source>
        <dbReference type="Proteomes" id="UP000499080"/>
    </source>
</evidence>